<dbReference type="InterPro" id="IPR006913">
    <property type="entry name" value="CENP-V/GFA"/>
</dbReference>
<dbReference type="KEGG" id="mmas:MYMAC_003400"/>
<proteinExistence type="inferred from homology"/>
<keyword evidence="2" id="KW-0479">Metal-binding</keyword>
<feature type="domain" description="CENP-V/GFA" evidence="6">
    <location>
        <begin position="3"/>
        <end position="128"/>
    </location>
</feature>
<keyword evidence="3" id="KW-0862">Zinc</keyword>
<evidence type="ECO:0000313" key="8">
    <source>
        <dbReference type="Proteomes" id="UP000217343"/>
    </source>
</evidence>
<accession>A0A250JVQ0</accession>
<dbReference type="AlphaFoldDB" id="A0A250JVQ0"/>
<dbReference type="PANTHER" id="PTHR33337:SF44">
    <property type="entry name" value="DUF636 DOMAIN PROTEIN (AFU_ORTHOLOGUE AFUA_1G09754)"/>
    <property type="match status" value="1"/>
</dbReference>
<evidence type="ECO:0000313" key="7">
    <source>
        <dbReference type="EMBL" id="ATB47783.1"/>
    </source>
</evidence>
<dbReference type="RefSeq" id="WP_170114742.1">
    <property type="nucleotide sequence ID" value="NZ_CP022203.1"/>
</dbReference>
<dbReference type="Gene3D" id="3.90.1590.10">
    <property type="entry name" value="glutathione-dependent formaldehyde- activating enzyme (gfa)"/>
    <property type="match status" value="1"/>
</dbReference>
<keyword evidence="4" id="KW-0456">Lyase</keyword>
<protein>
    <submittedName>
        <fullName evidence="7">Alanine acetyltransferase</fullName>
    </submittedName>
</protein>
<dbReference type="Pfam" id="PF04828">
    <property type="entry name" value="GFA"/>
    <property type="match status" value="1"/>
</dbReference>
<evidence type="ECO:0000256" key="1">
    <source>
        <dbReference type="ARBA" id="ARBA00005495"/>
    </source>
</evidence>
<dbReference type="GO" id="GO:0016740">
    <property type="term" value="F:transferase activity"/>
    <property type="evidence" value="ECO:0007669"/>
    <property type="project" value="UniProtKB-KW"/>
</dbReference>
<gene>
    <name evidence="7" type="ORF">MYMAC_003400</name>
</gene>
<dbReference type="EMBL" id="CP022203">
    <property type="protein sequence ID" value="ATB47783.1"/>
    <property type="molecule type" value="Genomic_DNA"/>
</dbReference>
<evidence type="ECO:0000256" key="3">
    <source>
        <dbReference type="ARBA" id="ARBA00022833"/>
    </source>
</evidence>
<reference evidence="7 8" key="1">
    <citation type="submission" date="2017-06" db="EMBL/GenBank/DDBJ databases">
        <title>Sequencing and comparative analysis of myxobacterial genomes.</title>
        <authorList>
            <person name="Rupp O."/>
            <person name="Goesmann A."/>
            <person name="Sogaard-Andersen L."/>
        </authorList>
    </citation>
    <scope>NUCLEOTIDE SEQUENCE [LARGE SCALE GENOMIC DNA]</scope>
    <source>
        <strain evidence="7 8">DSM 14697</strain>
    </source>
</reference>
<evidence type="ECO:0000256" key="5">
    <source>
        <dbReference type="SAM" id="MobiDB-lite"/>
    </source>
</evidence>
<evidence type="ECO:0000256" key="2">
    <source>
        <dbReference type="ARBA" id="ARBA00022723"/>
    </source>
</evidence>
<dbReference type="InterPro" id="IPR011057">
    <property type="entry name" value="Mss4-like_sf"/>
</dbReference>
<evidence type="ECO:0000256" key="4">
    <source>
        <dbReference type="ARBA" id="ARBA00023239"/>
    </source>
</evidence>
<dbReference type="PROSITE" id="PS51891">
    <property type="entry name" value="CENP_V_GFA"/>
    <property type="match status" value="1"/>
</dbReference>
<keyword evidence="8" id="KW-1185">Reference proteome</keyword>
<organism evidence="7 8">
    <name type="scientific">Corallococcus macrosporus DSM 14697</name>
    <dbReference type="NCBI Taxonomy" id="1189310"/>
    <lineage>
        <taxon>Bacteria</taxon>
        <taxon>Pseudomonadati</taxon>
        <taxon>Myxococcota</taxon>
        <taxon>Myxococcia</taxon>
        <taxon>Myxococcales</taxon>
        <taxon>Cystobacterineae</taxon>
        <taxon>Myxococcaceae</taxon>
        <taxon>Corallococcus</taxon>
    </lineage>
</organism>
<dbReference type="Proteomes" id="UP000217343">
    <property type="component" value="Chromosome"/>
</dbReference>
<comment type="similarity">
    <text evidence="1">Belongs to the Gfa family.</text>
</comment>
<dbReference type="SUPFAM" id="SSF51316">
    <property type="entry name" value="Mss4-like"/>
    <property type="match status" value="1"/>
</dbReference>
<dbReference type="GO" id="GO:0046872">
    <property type="term" value="F:metal ion binding"/>
    <property type="evidence" value="ECO:0007669"/>
    <property type="project" value="UniProtKB-KW"/>
</dbReference>
<evidence type="ECO:0000259" key="6">
    <source>
        <dbReference type="PROSITE" id="PS51891"/>
    </source>
</evidence>
<sequence length="177" mass="20049">MKLEGSCHCRGVRFSVETKHPSPFMRCYCSVCRKTQGGGGFAINLSGEASSLKVRGRQHLKVYRARIQNPEDAKAHKSKGQRHFCGRCGSALWLFDPTWPELIHPFASAIDTPLPEAPELVHIMLEFKPDWVPLQAGKKDKRFQRYPKESIAEWHRRHHHGSGLTRRAGRLVSGRAA</sequence>
<dbReference type="PANTHER" id="PTHR33337">
    <property type="entry name" value="GFA DOMAIN-CONTAINING PROTEIN"/>
    <property type="match status" value="1"/>
</dbReference>
<name>A0A250JVQ0_9BACT</name>
<feature type="region of interest" description="Disordered" evidence="5">
    <location>
        <begin position="156"/>
        <end position="177"/>
    </location>
</feature>
<dbReference type="GO" id="GO:0016846">
    <property type="term" value="F:carbon-sulfur lyase activity"/>
    <property type="evidence" value="ECO:0007669"/>
    <property type="project" value="InterPro"/>
</dbReference>
<keyword evidence="7" id="KW-0808">Transferase</keyword>